<dbReference type="AlphaFoldDB" id="A0A2V4NSD3"/>
<feature type="transmembrane region" description="Helical" evidence="1">
    <location>
        <begin position="30"/>
        <end position="49"/>
    </location>
</feature>
<keyword evidence="1" id="KW-0472">Membrane</keyword>
<gene>
    <name evidence="2" type="ORF">C7C46_33800</name>
</gene>
<feature type="transmembrane region" description="Helical" evidence="1">
    <location>
        <begin position="56"/>
        <end position="75"/>
    </location>
</feature>
<organism evidence="2 3">
    <name type="scientific">Streptomyces tateyamensis</name>
    <dbReference type="NCBI Taxonomy" id="565073"/>
    <lineage>
        <taxon>Bacteria</taxon>
        <taxon>Bacillati</taxon>
        <taxon>Actinomycetota</taxon>
        <taxon>Actinomycetes</taxon>
        <taxon>Kitasatosporales</taxon>
        <taxon>Streptomycetaceae</taxon>
        <taxon>Streptomyces</taxon>
    </lineage>
</organism>
<keyword evidence="1" id="KW-0812">Transmembrane</keyword>
<proteinExistence type="predicted"/>
<reference evidence="2 3" key="1">
    <citation type="submission" date="2018-03" db="EMBL/GenBank/DDBJ databases">
        <title>Bioinformatic expansion and discovery of thiopeptide antibiotics.</title>
        <authorList>
            <person name="Schwalen C.J."/>
            <person name="Hudson G.A."/>
            <person name="Mitchell D.A."/>
        </authorList>
    </citation>
    <scope>NUCLEOTIDE SEQUENCE [LARGE SCALE GENOMIC DNA]</scope>
    <source>
        <strain evidence="2 3">ATCC 21389</strain>
    </source>
</reference>
<sequence>AGYAWRLLVLAAALYVVLLVVGRLDLPVVAVFGALVITSMLRPVADLIARALPRAAAVAGTVGGSLLLAAGGLALQGESVASD</sequence>
<keyword evidence="1" id="KW-1133">Transmembrane helix</keyword>
<name>A0A2V4NSD3_9ACTN</name>
<keyword evidence="3" id="KW-1185">Reference proteome</keyword>
<accession>A0A2V4NSD3</accession>
<feature type="transmembrane region" description="Helical" evidence="1">
    <location>
        <begin position="7"/>
        <end position="24"/>
    </location>
</feature>
<evidence type="ECO:0000313" key="2">
    <source>
        <dbReference type="EMBL" id="PYC61109.1"/>
    </source>
</evidence>
<evidence type="ECO:0000256" key="1">
    <source>
        <dbReference type="SAM" id="Phobius"/>
    </source>
</evidence>
<feature type="non-terminal residue" evidence="2">
    <location>
        <position position="1"/>
    </location>
</feature>
<dbReference type="Proteomes" id="UP000248039">
    <property type="component" value="Unassembled WGS sequence"/>
</dbReference>
<protein>
    <submittedName>
        <fullName evidence="2">AI-2E family transporter</fullName>
    </submittedName>
</protein>
<evidence type="ECO:0000313" key="3">
    <source>
        <dbReference type="Proteomes" id="UP000248039"/>
    </source>
</evidence>
<dbReference type="EMBL" id="PYBW01000380">
    <property type="protein sequence ID" value="PYC61109.1"/>
    <property type="molecule type" value="Genomic_DNA"/>
</dbReference>
<feature type="non-terminal residue" evidence="2">
    <location>
        <position position="83"/>
    </location>
</feature>
<comment type="caution">
    <text evidence="2">The sequence shown here is derived from an EMBL/GenBank/DDBJ whole genome shotgun (WGS) entry which is preliminary data.</text>
</comment>